<comment type="caution">
    <text evidence="3">The sequence shown here is derived from an EMBL/GenBank/DDBJ whole genome shotgun (WGS) entry which is preliminary data.</text>
</comment>
<feature type="region of interest" description="Disordered" evidence="1">
    <location>
        <begin position="1"/>
        <end position="78"/>
    </location>
</feature>
<name>A0A8S2P752_9BILA</name>
<dbReference type="InterPro" id="IPR036420">
    <property type="entry name" value="BRCT_dom_sf"/>
</dbReference>
<dbReference type="EMBL" id="CAJOBH010005876">
    <property type="protein sequence ID" value="CAF4038308.1"/>
    <property type="molecule type" value="Genomic_DNA"/>
</dbReference>
<feature type="domain" description="BRCT" evidence="2">
    <location>
        <begin position="207"/>
        <end position="271"/>
    </location>
</feature>
<dbReference type="InterPro" id="IPR001357">
    <property type="entry name" value="BRCT_dom"/>
</dbReference>
<evidence type="ECO:0000256" key="1">
    <source>
        <dbReference type="SAM" id="MobiDB-lite"/>
    </source>
</evidence>
<evidence type="ECO:0000313" key="3">
    <source>
        <dbReference type="EMBL" id="CAF4038308.1"/>
    </source>
</evidence>
<dbReference type="Proteomes" id="UP000681967">
    <property type="component" value="Unassembled WGS sequence"/>
</dbReference>
<feature type="compositionally biased region" description="Polar residues" evidence="1">
    <location>
        <begin position="67"/>
        <end position="76"/>
    </location>
</feature>
<evidence type="ECO:0000313" key="4">
    <source>
        <dbReference type="Proteomes" id="UP000681967"/>
    </source>
</evidence>
<dbReference type="PROSITE" id="PS50172">
    <property type="entry name" value="BRCT"/>
    <property type="match status" value="2"/>
</dbReference>
<protein>
    <recommendedName>
        <fullName evidence="2">BRCT domain-containing protein</fullName>
    </recommendedName>
</protein>
<evidence type="ECO:0000259" key="2">
    <source>
        <dbReference type="PROSITE" id="PS50172"/>
    </source>
</evidence>
<accession>A0A8S2P752</accession>
<sequence>MLKHEIETVNGNQNEKNRGNQKRHTAPPLSLEKTGNFLSPLPPKTTTPINQNNTNGNHSDEYESPEKTQTLPVTNRSYRDGSGKIRFLCGQPSCTRQVPRKAQIFCKRHDPNTSTNELEHEEKLIPKNDTVHSKQSIAAFYFVHSNTDNPPESIIKKRKYEALLPLLKSSNLSLISADKIVISTTSLLAHQWTNVVTFLRQFPQVALATNLNVNNSTTHLLIDDSEKNLHCTITKKIVQAAARRHIFMVSSRWINECIRLNAFVDERPFEITSDSHTTLRLSVQDFQSKKKCLFNDPSSTTKYGFTIECRQCQGSINRNEIIELIELTGAKLYNNDSAIDTLIVLCDTNEKNLNKIKEKYLHITVSNIKYVISDFLLKSIIKFEIQEIDKYALH</sequence>
<feature type="compositionally biased region" description="Polar residues" evidence="1">
    <location>
        <begin position="46"/>
        <end position="57"/>
    </location>
</feature>
<feature type="domain" description="BRCT" evidence="2">
    <location>
        <begin position="317"/>
        <end position="393"/>
    </location>
</feature>
<dbReference type="Gene3D" id="3.40.50.10190">
    <property type="entry name" value="BRCT domain"/>
    <property type="match status" value="2"/>
</dbReference>
<proteinExistence type="predicted"/>
<reference evidence="3" key="1">
    <citation type="submission" date="2021-02" db="EMBL/GenBank/DDBJ databases">
        <authorList>
            <person name="Nowell W R."/>
        </authorList>
    </citation>
    <scope>NUCLEOTIDE SEQUENCE</scope>
</reference>
<gene>
    <name evidence="3" type="ORF">BYL167_LOCUS15734</name>
</gene>
<dbReference type="AlphaFoldDB" id="A0A8S2P752"/>
<dbReference type="SUPFAM" id="SSF52113">
    <property type="entry name" value="BRCT domain"/>
    <property type="match status" value="2"/>
</dbReference>
<organism evidence="3 4">
    <name type="scientific">Rotaria magnacalcarata</name>
    <dbReference type="NCBI Taxonomy" id="392030"/>
    <lineage>
        <taxon>Eukaryota</taxon>
        <taxon>Metazoa</taxon>
        <taxon>Spiralia</taxon>
        <taxon>Gnathifera</taxon>
        <taxon>Rotifera</taxon>
        <taxon>Eurotatoria</taxon>
        <taxon>Bdelloidea</taxon>
        <taxon>Philodinida</taxon>
        <taxon>Philodinidae</taxon>
        <taxon>Rotaria</taxon>
    </lineage>
</organism>